<organism evidence="5">
    <name type="scientific">marine sediment metagenome</name>
    <dbReference type="NCBI Taxonomy" id="412755"/>
    <lineage>
        <taxon>unclassified sequences</taxon>
        <taxon>metagenomes</taxon>
        <taxon>ecological metagenomes</taxon>
    </lineage>
</organism>
<dbReference type="PANTHER" id="PTHR11516">
    <property type="entry name" value="PYRUVATE DEHYDROGENASE E1 COMPONENT, ALPHA SUBUNIT BACTERIAL AND ORGANELLAR"/>
    <property type="match status" value="1"/>
</dbReference>
<sequence length="204" mass="23810">ISFENKKRRQSYCKFFGDGATGEGVLYESMNFASLKMLPMVFACENNFYTTHLKLNEIRADNRISELGKPFGIESFCVDGNDVLKVYETARKAVEICRKYEGPVFIEFQTYRLRGHVGPYDNFEGKHTDIRPKQERESWLKKDPINMFEKSLIQDEIFTHDELSSIKKEVENEVKEANQFAITSPKPDKSELFNYVFKNQETNL</sequence>
<dbReference type="Pfam" id="PF00676">
    <property type="entry name" value="E1_dh"/>
    <property type="match status" value="1"/>
</dbReference>
<dbReference type="InterPro" id="IPR001017">
    <property type="entry name" value="DH_E1"/>
</dbReference>
<evidence type="ECO:0000256" key="2">
    <source>
        <dbReference type="ARBA" id="ARBA00023002"/>
    </source>
</evidence>
<proteinExistence type="predicted"/>
<comment type="cofactor">
    <cofactor evidence="1">
        <name>thiamine diphosphate</name>
        <dbReference type="ChEBI" id="CHEBI:58937"/>
    </cofactor>
</comment>
<dbReference type="EMBL" id="BARV01014845">
    <property type="protein sequence ID" value="GAI23924.1"/>
    <property type="molecule type" value="Genomic_DNA"/>
</dbReference>
<dbReference type="GO" id="GO:0004739">
    <property type="term" value="F:pyruvate dehydrogenase (acetyl-transferring) activity"/>
    <property type="evidence" value="ECO:0007669"/>
    <property type="project" value="TreeGrafter"/>
</dbReference>
<protein>
    <recommendedName>
        <fullName evidence="4">Dehydrogenase E1 component domain-containing protein</fullName>
    </recommendedName>
</protein>
<evidence type="ECO:0000256" key="3">
    <source>
        <dbReference type="ARBA" id="ARBA00023052"/>
    </source>
</evidence>
<evidence type="ECO:0000256" key="1">
    <source>
        <dbReference type="ARBA" id="ARBA00001964"/>
    </source>
</evidence>
<dbReference type="PANTHER" id="PTHR11516:SF60">
    <property type="entry name" value="PYRUVATE DEHYDROGENASE E1 COMPONENT SUBUNIT ALPHA"/>
    <property type="match status" value="1"/>
</dbReference>
<dbReference type="SUPFAM" id="SSF52518">
    <property type="entry name" value="Thiamin diphosphate-binding fold (THDP-binding)"/>
    <property type="match status" value="1"/>
</dbReference>
<evidence type="ECO:0000313" key="5">
    <source>
        <dbReference type="EMBL" id="GAI23924.1"/>
    </source>
</evidence>
<dbReference type="InterPro" id="IPR029061">
    <property type="entry name" value="THDP-binding"/>
</dbReference>
<name>X1NZ39_9ZZZZ</name>
<comment type="caution">
    <text evidence="5">The sequence shown here is derived from an EMBL/GenBank/DDBJ whole genome shotgun (WGS) entry which is preliminary data.</text>
</comment>
<evidence type="ECO:0000259" key="4">
    <source>
        <dbReference type="Pfam" id="PF00676"/>
    </source>
</evidence>
<accession>X1NZ39</accession>
<keyword evidence="2" id="KW-0560">Oxidoreductase</keyword>
<reference evidence="5" key="1">
    <citation type="journal article" date="2014" name="Front. Microbiol.">
        <title>High frequency of phylogenetically diverse reductive dehalogenase-homologous genes in deep subseafloor sedimentary metagenomes.</title>
        <authorList>
            <person name="Kawai M."/>
            <person name="Futagami T."/>
            <person name="Toyoda A."/>
            <person name="Takaki Y."/>
            <person name="Nishi S."/>
            <person name="Hori S."/>
            <person name="Arai W."/>
            <person name="Tsubouchi T."/>
            <person name="Morono Y."/>
            <person name="Uchiyama I."/>
            <person name="Ito T."/>
            <person name="Fujiyama A."/>
            <person name="Inagaki F."/>
            <person name="Takami H."/>
        </authorList>
    </citation>
    <scope>NUCLEOTIDE SEQUENCE</scope>
    <source>
        <strain evidence="5">Expedition CK06-06</strain>
    </source>
</reference>
<feature type="non-terminal residue" evidence="5">
    <location>
        <position position="1"/>
    </location>
</feature>
<dbReference type="AlphaFoldDB" id="X1NZ39"/>
<dbReference type="Gene3D" id="3.40.50.970">
    <property type="match status" value="1"/>
</dbReference>
<dbReference type="GO" id="GO:0006086">
    <property type="term" value="P:pyruvate decarboxylation to acetyl-CoA"/>
    <property type="evidence" value="ECO:0007669"/>
    <property type="project" value="TreeGrafter"/>
</dbReference>
<gene>
    <name evidence="5" type="ORF">S06H3_25766</name>
</gene>
<feature type="domain" description="Dehydrogenase E1 component" evidence="4">
    <location>
        <begin position="13"/>
        <end position="188"/>
    </location>
</feature>
<dbReference type="InterPro" id="IPR050642">
    <property type="entry name" value="PDH_E1_Alpha_Subunit"/>
</dbReference>
<keyword evidence="3" id="KW-0786">Thiamine pyrophosphate</keyword>